<dbReference type="Gene3D" id="2.40.50.100">
    <property type="match status" value="1"/>
</dbReference>
<keyword evidence="3" id="KW-0732">Signal</keyword>
<dbReference type="RefSeq" id="WP_104427958.1">
    <property type="nucleotide sequence ID" value="NZ_PTIZ01000002.1"/>
</dbReference>
<dbReference type="Pfam" id="PF25917">
    <property type="entry name" value="BSH_RND"/>
    <property type="match status" value="1"/>
</dbReference>
<proteinExistence type="inferred from homology"/>
<evidence type="ECO:0000313" key="6">
    <source>
        <dbReference type="Proteomes" id="UP000240010"/>
    </source>
</evidence>
<accession>A0A2S6HIF2</accession>
<dbReference type="InterPro" id="IPR058625">
    <property type="entry name" value="MdtA-like_BSH"/>
</dbReference>
<dbReference type="SUPFAM" id="SSF111369">
    <property type="entry name" value="HlyD-like secretion proteins"/>
    <property type="match status" value="1"/>
</dbReference>
<dbReference type="Proteomes" id="UP000240010">
    <property type="component" value="Unassembled WGS sequence"/>
</dbReference>
<dbReference type="PANTHER" id="PTHR30469">
    <property type="entry name" value="MULTIDRUG RESISTANCE PROTEIN MDTA"/>
    <property type="match status" value="1"/>
</dbReference>
<dbReference type="EMBL" id="PTIZ01000002">
    <property type="protein sequence ID" value="PPK77272.1"/>
    <property type="molecule type" value="Genomic_DNA"/>
</dbReference>
<organism evidence="5 6">
    <name type="scientific">Methylobacter tundripaludum</name>
    <dbReference type="NCBI Taxonomy" id="173365"/>
    <lineage>
        <taxon>Bacteria</taxon>
        <taxon>Pseudomonadati</taxon>
        <taxon>Pseudomonadota</taxon>
        <taxon>Gammaproteobacteria</taxon>
        <taxon>Methylococcales</taxon>
        <taxon>Methylococcaceae</taxon>
        <taxon>Methylobacter</taxon>
    </lineage>
</organism>
<feature type="domain" description="Multidrug resistance protein MdtA-like barrel-sandwich hybrid" evidence="4">
    <location>
        <begin position="72"/>
        <end position="190"/>
    </location>
</feature>
<keyword evidence="2" id="KW-0175">Coiled coil</keyword>
<evidence type="ECO:0000256" key="3">
    <source>
        <dbReference type="SAM" id="SignalP"/>
    </source>
</evidence>
<evidence type="ECO:0000256" key="1">
    <source>
        <dbReference type="ARBA" id="ARBA00009477"/>
    </source>
</evidence>
<dbReference type="Gene3D" id="2.40.30.170">
    <property type="match status" value="1"/>
</dbReference>
<dbReference type="GO" id="GO:1990281">
    <property type="term" value="C:efflux pump complex"/>
    <property type="evidence" value="ECO:0007669"/>
    <property type="project" value="TreeGrafter"/>
</dbReference>
<name>A0A2S6HIF2_9GAMM</name>
<reference evidence="5 6" key="1">
    <citation type="submission" date="2018-02" db="EMBL/GenBank/DDBJ databases">
        <title>Subsurface microbial communities from deep shales in Ohio and West Virginia, USA.</title>
        <authorList>
            <person name="Wrighton K."/>
        </authorList>
    </citation>
    <scope>NUCLEOTIDE SEQUENCE [LARGE SCALE GENOMIC DNA]</scope>
    <source>
        <strain evidence="5 6">OWC-DMM</strain>
    </source>
</reference>
<dbReference type="GO" id="GO:0015562">
    <property type="term" value="F:efflux transmembrane transporter activity"/>
    <property type="evidence" value="ECO:0007669"/>
    <property type="project" value="TreeGrafter"/>
</dbReference>
<dbReference type="PANTHER" id="PTHR30469:SF15">
    <property type="entry name" value="HLYD FAMILY OF SECRETION PROTEINS"/>
    <property type="match status" value="1"/>
</dbReference>
<dbReference type="Gene3D" id="1.10.287.470">
    <property type="entry name" value="Helix hairpin bin"/>
    <property type="match status" value="1"/>
</dbReference>
<protein>
    <submittedName>
        <fullName evidence="5">Membrane fusion protein (Multidrug efflux system)</fullName>
    </submittedName>
</protein>
<dbReference type="NCBIfam" id="TIGR01730">
    <property type="entry name" value="RND_mfp"/>
    <property type="match status" value="1"/>
</dbReference>
<feature type="signal peptide" evidence="3">
    <location>
        <begin position="1"/>
        <end position="24"/>
    </location>
</feature>
<comment type="caution">
    <text evidence="5">The sequence shown here is derived from an EMBL/GenBank/DDBJ whole genome shotgun (WGS) entry which is preliminary data.</text>
</comment>
<gene>
    <name evidence="5" type="ORF">B0F87_102383</name>
</gene>
<dbReference type="InterPro" id="IPR006143">
    <property type="entry name" value="RND_pump_MFP"/>
</dbReference>
<evidence type="ECO:0000313" key="5">
    <source>
        <dbReference type="EMBL" id="PPK77272.1"/>
    </source>
</evidence>
<dbReference type="AlphaFoldDB" id="A0A2S6HIF2"/>
<dbReference type="Gene3D" id="2.40.420.20">
    <property type="match status" value="1"/>
</dbReference>
<sequence length="352" mass="37602">MKPVLWLKIAMLPACIAWSNTAVSADEPELATEVAVQTGTIAKATLHRYVMAYGTVEPEPATGDKPAAGSKIAAPMTGILTQTYCVEGQQVKKGALLFELDTRSADALIAKAEVAVEFAQKNFARKQQLTATDNISRKLYDEAELLLQTARQDLLNAKTQRELLQIKAPLSGTVTAIHFKVGEAVSLATVLADLVDMDRLDIAIRVPSLEAFALRLGQAAEISTGSAGSNPIQQGKLAFIGAQVDPLTDTVLVRSTLSKASGFRPGQFVKVRIIVEERPERLAVPIESVVTRGGVSLIAVIDGDSAKQKVIKPGLRDGNLIEISGEGLQEGMAIVTQGVYGLPPETRIRVLK</sequence>
<feature type="coiled-coil region" evidence="2">
    <location>
        <begin position="140"/>
        <end position="167"/>
    </location>
</feature>
<evidence type="ECO:0000256" key="2">
    <source>
        <dbReference type="SAM" id="Coils"/>
    </source>
</evidence>
<feature type="chain" id="PRO_5015701705" evidence="3">
    <location>
        <begin position="25"/>
        <end position="352"/>
    </location>
</feature>
<comment type="similarity">
    <text evidence="1">Belongs to the membrane fusion protein (MFP) (TC 8.A.1) family.</text>
</comment>
<evidence type="ECO:0000259" key="4">
    <source>
        <dbReference type="Pfam" id="PF25917"/>
    </source>
</evidence>